<organism evidence="1 2">
    <name type="scientific">Sporomusa malonica</name>
    <dbReference type="NCBI Taxonomy" id="112901"/>
    <lineage>
        <taxon>Bacteria</taxon>
        <taxon>Bacillati</taxon>
        <taxon>Bacillota</taxon>
        <taxon>Negativicutes</taxon>
        <taxon>Selenomonadales</taxon>
        <taxon>Sporomusaceae</taxon>
        <taxon>Sporomusa</taxon>
    </lineage>
</organism>
<sequence length="229" mass="26098">MNILDRLARRIQAEGLGKTIKYLGYAGWDGIKSSLQDAILDLKYSGRLLTGHLPTAYKHLGANDVYHTEYSAMSIIFNQVTITPHDVLVDVGCGKGRVINYWLSQGYTNKIYGLELDPVVAQETAEQFGAWANVTILPGDAIKNLPQDGTVFYLYNPFSREKFYNFESHITKLAHAKTITLVYYRPKSLHVFNNGRWHIRLIDFDQDLGIHQWGRLNKYHKLAILTPVN</sequence>
<dbReference type="InterPro" id="IPR029063">
    <property type="entry name" value="SAM-dependent_MTases_sf"/>
</dbReference>
<accession>A0A1W1Z5Y2</accession>
<evidence type="ECO:0000313" key="2">
    <source>
        <dbReference type="Proteomes" id="UP000192738"/>
    </source>
</evidence>
<dbReference type="SUPFAM" id="SSF53335">
    <property type="entry name" value="S-adenosyl-L-methionine-dependent methyltransferases"/>
    <property type="match status" value="1"/>
</dbReference>
<dbReference type="Proteomes" id="UP000192738">
    <property type="component" value="Unassembled WGS sequence"/>
</dbReference>
<name>A0A1W1Z5Y2_9FIRM</name>
<evidence type="ECO:0000313" key="1">
    <source>
        <dbReference type="EMBL" id="SMC43776.1"/>
    </source>
</evidence>
<proteinExistence type="predicted"/>
<dbReference type="Gene3D" id="3.40.50.150">
    <property type="entry name" value="Vaccinia Virus protein VP39"/>
    <property type="match status" value="1"/>
</dbReference>
<protein>
    <submittedName>
        <fullName evidence="1">Histone methylation protein DOT1</fullName>
    </submittedName>
</protein>
<dbReference type="CDD" id="cd02440">
    <property type="entry name" value="AdoMet_MTases"/>
    <property type="match status" value="1"/>
</dbReference>
<dbReference type="RefSeq" id="WP_084574382.1">
    <property type="nucleotide sequence ID" value="NZ_CP155572.1"/>
</dbReference>
<keyword evidence="2" id="KW-1185">Reference proteome</keyword>
<gene>
    <name evidence="1" type="ORF">SAMN04488500_10319</name>
</gene>
<reference evidence="1 2" key="1">
    <citation type="submission" date="2017-04" db="EMBL/GenBank/DDBJ databases">
        <authorList>
            <person name="Afonso C.L."/>
            <person name="Miller P.J."/>
            <person name="Scott M.A."/>
            <person name="Spackman E."/>
            <person name="Goraichik I."/>
            <person name="Dimitrov K.M."/>
            <person name="Suarez D.L."/>
            <person name="Swayne D.E."/>
        </authorList>
    </citation>
    <scope>NUCLEOTIDE SEQUENCE [LARGE SCALE GENOMIC DNA]</scope>
    <source>
        <strain evidence="1 2">DSM 5090</strain>
    </source>
</reference>
<dbReference type="EMBL" id="FWXI01000003">
    <property type="protein sequence ID" value="SMC43776.1"/>
    <property type="molecule type" value="Genomic_DNA"/>
</dbReference>
<dbReference type="OrthoDB" id="9780095at2"/>
<dbReference type="STRING" id="112901.SAMN04488500_10319"/>
<dbReference type="AlphaFoldDB" id="A0A1W1Z5Y2"/>